<proteinExistence type="predicted"/>
<feature type="domain" description="Carboxylesterase type B" evidence="2">
    <location>
        <begin position="28"/>
        <end position="542"/>
    </location>
</feature>
<keyword evidence="1" id="KW-0732">Signal</keyword>
<reference evidence="4" key="1">
    <citation type="submission" date="2022-11" db="UniProtKB">
        <authorList>
            <consortium name="WormBaseParasite"/>
        </authorList>
    </citation>
    <scope>IDENTIFICATION</scope>
</reference>
<dbReference type="InterPro" id="IPR002018">
    <property type="entry name" value="CarbesteraseB"/>
</dbReference>
<evidence type="ECO:0000313" key="3">
    <source>
        <dbReference type="Proteomes" id="UP000887566"/>
    </source>
</evidence>
<dbReference type="PANTHER" id="PTHR44590:SF3">
    <property type="entry name" value="CARBOXYLESTERASE TYPE B DOMAIN-CONTAINING PROTEIN"/>
    <property type="match status" value="1"/>
</dbReference>
<organism evidence="3 4">
    <name type="scientific">Plectus sambesii</name>
    <dbReference type="NCBI Taxonomy" id="2011161"/>
    <lineage>
        <taxon>Eukaryota</taxon>
        <taxon>Metazoa</taxon>
        <taxon>Ecdysozoa</taxon>
        <taxon>Nematoda</taxon>
        <taxon>Chromadorea</taxon>
        <taxon>Plectida</taxon>
        <taxon>Plectina</taxon>
        <taxon>Plectoidea</taxon>
        <taxon>Plectidae</taxon>
        <taxon>Plectus</taxon>
    </lineage>
</organism>
<dbReference type="SUPFAM" id="SSF53474">
    <property type="entry name" value="alpha/beta-Hydrolases"/>
    <property type="match status" value="2"/>
</dbReference>
<evidence type="ECO:0000313" key="4">
    <source>
        <dbReference type="WBParaSite" id="PSAMB.scaffold2595size22345.g18387.t1"/>
    </source>
</evidence>
<protein>
    <submittedName>
        <fullName evidence="4">Carboxylesterase type B domain-containing protein</fullName>
    </submittedName>
</protein>
<feature type="signal peptide" evidence="1">
    <location>
        <begin position="1"/>
        <end position="22"/>
    </location>
</feature>
<name>A0A914VXH4_9BILA</name>
<evidence type="ECO:0000259" key="2">
    <source>
        <dbReference type="Pfam" id="PF00135"/>
    </source>
</evidence>
<feature type="chain" id="PRO_5038125171" evidence="1">
    <location>
        <begin position="23"/>
        <end position="745"/>
    </location>
</feature>
<dbReference type="Proteomes" id="UP000887566">
    <property type="component" value="Unplaced"/>
</dbReference>
<feature type="domain" description="Carboxylesterase type B" evidence="2">
    <location>
        <begin position="588"/>
        <end position="742"/>
    </location>
</feature>
<dbReference type="Gene3D" id="3.40.50.1820">
    <property type="entry name" value="alpha/beta hydrolase"/>
    <property type="match status" value="2"/>
</dbReference>
<keyword evidence="3" id="KW-1185">Reference proteome</keyword>
<dbReference type="InterPro" id="IPR029058">
    <property type="entry name" value="AB_hydrolase_fold"/>
</dbReference>
<evidence type="ECO:0000256" key="1">
    <source>
        <dbReference type="SAM" id="SignalP"/>
    </source>
</evidence>
<dbReference type="WBParaSite" id="PSAMB.scaffold2595size22345.g18387.t1">
    <property type="protein sequence ID" value="PSAMB.scaffold2595size22345.g18387.t1"/>
    <property type="gene ID" value="PSAMB.scaffold2595size22345.g18387"/>
</dbReference>
<dbReference type="AlphaFoldDB" id="A0A914VXH4"/>
<dbReference type="Pfam" id="PF00135">
    <property type="entry name" value="COesterase"/>
    <property type="match status" value="2"/>
</dbReference>
<sequence length="745" mass="82732">MRCYVCAILLAFTLFCSTSANAFAPRKTPHVVTKLGEINGRRLINCEDDEVDGFYGIPYAKAPVGELRFKKPVAHEPWAEPLEATKFGAKCVQGFKSFASIPDHTSGESEDCLLLNVFAPAWGSANAFPVMFWIHGGGYGMGSSVEYGDIGIAESLVAKGVIVVTINYRLGPFGFFTTGDDECPGNIGLWDQQFALQWVKDNIAAFNGDPDKITVFGESAGGASTDLLTLSPHSRDLFEQAITMSGTASAPWAIVDTKSHSIALAAQLKCSTASSKTIMECLHSKTTDEIQEALTAMGTWATDLKLLKFTPVIDGDFLPHSIQQLRKEAPKKRVIAGTTEREAGLFTSGGPFHSNYHSRPDFGVADLKNLINELVPETHRNYELLRTLAAYEYLRDGDSSNPAFIIEKHMQAFGDFTFDIPLYKDVQNMLENDWNVYLYSFDYANPEAFAPENPVKKAYHFMESPYLFDVILLKPYKFNKEDVKVWRKFTRLFTNFAKSGNPNSKKHDVWKPVTKEKRDQYLSISARPTLQEGYRRNSVAFWTSLVPDIERFEQYHHSSSATKKKSELRLLLIFGLLQFADAFAPRKTPHVVTKLGEIHGRRLIDCADGEVDGFYAIPYAKAPVGELRFKKPTAPEPWSEPLIATDFGPQCMQRAVLKGGASLQSRMFGGANKSTESEDCLLLNVFAPAWGSDKAFPVMLWIHGGGSNYGSSVEYGDIGIARHLVTKGVVVVTINYRLGPWGTFH</sequence>
<accession>A0A914VXH4</accession>
<dbReference type="PANTHER" id="PTHR44590">
    <property type="entry name" value="CARBOXYLIC ESTER HYDROLASE-RELATED"/>
    <property type="match status" value="1"/>
</dbReference>